<dbReference type="Proteomes" id="UP001066276">
    <property type="component" value="Chromosome 4_1"/>
</dbReference>
<feature type="region of interest" description="Disordered" evidence="1">
    <location>
        <begin position="79"/>
        <end position="120"/>
    </location>
</feature>
<reference evidence="2" key="1">
    <citation type="journal article" date="2022" name="bioRxiv">
        <title>Sequencing and chromosome-scale assembly of the giantPleurodeles waltlgenome.</title>
        <authorList>
            <person name="Brown T."/>
            <person name="Elewa A."/>
            <person name="Iarovenko S."/>
            <person name="Subramanian E."/>
            <person name="Araus A.J."/>
            <person name="Petzold A."/>
            <person name="Susuki M."/>
            <person name="Suzuki K.-i.T."/>
            <person name="Hayashi T."/>
            <person name="Toyoda A."/>
            <person name="Oliveira C."/>
            <person name="Osipova E."/>
            <person name="Leigh N.D."/>
            <person name="Simon A."/>
            <person name="Yun M.H."/>
        </authorList>
    </citation>
    <scope>NUCLEOTIDE SEQUENCE</scope>
    <source>
        <strain evidence="2">20211129_DDA</strain>
        <tissue evidence="2">Liver</tissue>
    </source>
</reference>
<feature type="region of interest" description="Disordered" evidence="1">
    <location>
        <begin position="1"/>
        <end position="40"/>
    </location>
</feature>
<evidence type="ECO:0000256" key="1">
    <source>
        <dbReference type="SAM" id="MobiDB-lite"/>
    </source>
</evidence>
<sequence length="120" mass="12865">MGKDKARKGTQQTRMDQYTAQTMSGPLPQESSCPLNKGSEPTGTQILAAIEASGQAVKSQIAAIAVDTPKAVWDWLERGCGDGTPRPQSGGVREQPAKMGKLQSALRQTTRRRRATGALR</sequence>
<evidence type="ECO:0000313" key="2">
    <source>
        <dbReference type="EMBL" id="KAJ1170711.1"/>
    </source>
</evidence>
<proteinExistence type="predicted"/>
<evidence type="ECO:0000313" key="3">
    <source>
        <dbReference type="Proteomes" id="UP001066276"/>
    </source>
</evidence>
<feature type="compositionally biased region" description="Basic residues" evidence="1">
    <location>
        <begin position="109"/>
        <end position="120"/>
    </location>
</feature>
<gene>
    <name evidence="2" type="ORF">NDU88_002584</name>
</gene>
<dbReference type="EMBL" id="JANPWB010000007">
    <property type="protein sequence ID" value="KAJ1170711.1"/>
    <property type="molecule type" value="Genomic_DNA"/>
</dbReference>
<dbReference type="AlphaFoldDB" id="A0AAV7T3P5"/>
<comment type="caution">
    <text evidence="2">The sequence shown here is derived from an EMBL/GenBank/DDBJ whole genome shotgun (WGS) entry which is preliminary data.</text>
</comment>
<feature type="compositionally biased region" description="Polar residues" evidence="1">
    <location>
        <begin position="9"/>
        <end position="40"/>
    </location>
</feature>
<organism evidence="2 3">
    <name type="scientific">Pleurodeles waltl</name>
    <name type="common">Iberian ribbed newt</name>
    <dbReference type="NCBI Taxonomy" id="8319"/>
    <lineage>
        <taxon>Eukaryota</taxon>
        <taxon>Metazoa</taxon>
        <taxon>Chordata</taxon>
        <taxon>Craniata</taxon>
        <taxon>Vertebrata</taxon>
        <taxon>Euteleostomi</taxon>
        <taxon>Amphibia</taxon>
        <taxon>Batrachia</taxon>
        <taxon>Caudata</taxon>
        <taxon>Salamandroidea</taxon>
        <taxon>Salamandridae</taxon>
        <taxon>Pleurodelinae</taxon>
        <taxon>Pleurodeles</taxon>
    </lineage>
</organism>
<name>A0AAV7T3P5_PLEWA</name>
<accession>A0AAV7T3P5</accession>
<keyword evidence="3" id="KW-1185">Reference proteome</keyword>
<protein>
    <submittedName>
        <fullName evidence="2">Uncharacterized protein</fullName>
    </submittedName>
</protein>